<evidence type="ECO:0000313" key="15">
    <source>
        <dbReference type="Ensembl" id="ENSECRP00000025233.1"/>
    </source>
</evidence>
<comment type="subcellular location">
    <subcellularLocation>
        <location evidence="2">Mitochondrion</location>
    </subcellularLocation>
    <subcellularLocation>
        <location evidence="1">Nucleus</location>
    </subcellularLocation>
</comment>
<evidence type="ECO:0000256" key="11">
    <source>
        <dbReference type="ARBA" id="ARBA00035184"/>
    </source>
</evidence>
<dbReference type="GO" id="GO:0005840">
    <property type="term" value="C:ribosome"/>
    <property type="evidence" value="ECO:0007669"/>
    <property type="project" value="UniProtKB-KW"/>
</dbReference>
<protein>
    <recommendedName>
        <fullName evidence="11">Large ribosomal subunit protein mL64</fullName>
    </recommendedName>
    <alternativeName>
        <fullName evidence="10">39S ribosomal protein L59, mitochondrial</fullName>
    </alternativeName>
    <alternativeName>
        <fullName evidence="12">Growth arrest and DNA damage-inducible proteins-interacting protein 1</fullName>
    </alternativeName>
</protein>
<dbReference type="AlphaFoldDB" id="A0A8C4T7C0"/>
<evidence type="ECO:0000256" key="2">
    <source>
        <dbReference type="ARBA" id="ARBA00004173"/>
    </source>
</evidence>
<keyword evidence="6" id="KW-0496">Mitochondrion</keyword>
<sequence>MAASVVGRSALWTRGFVKRLRLLPSIPSPLAACGTILRVAFYNPRPLKLNLKTPYIPDRDSERTPEWQKSREFDRKLYGRHGSLSGVDAAVLWPTPEKLEEIEAEEREWHPTLEAMQKNIELRERELEKKRQAREKLIAANMEKMPKMVEDWRQEARKLKAKQREEKARRERLLAEAKERFGYALDPRSPKFQEMVKEIEKEEKRKKKLLKRMKGNSKGEAASTDVKQAVQST</sequence>
<feature type="compositionally biased region" description="Basic residues" evidence="14">
    <location>
        <begin position="204"/>
        <end position="215"/>
    </location>
</feature>
<keyword evidence="5" id="KW-0175">Coiled coil</keyword>
<evidence type="ECO:0000313" key="16">
    <source>
        <dbReference type="Proteomes" id="UP000694620"/>
    </source>
</evidence>
<reference evidence="15" key="1">
    <citation type="submission" date="2021-06" db="EMBL/GenBank/DDBJ databases">
        <authorList>
            <consortium name="Wellcome Sanger Institute Data Sharing"/>
        </authorList>
    </citation>
    <scope>NUCLEOTIDE SEQUENCE [LARGE SCALE GENOMIC DNA]</scope>
</reference>
<reference evidence="15" key="2">
    <citation type="submission" date="2025-08" db="UniProtKB">
        <authorList>
            <consortium name="Ensembl"/>
        </authorList>
    </citation>
    <scope>IDENTIFICATION</scope>
</reference>
<evidence type="ECO:0000256" key="10">
    <source>
        <dbReference type="ARBA" id="ARBA00030700"/>
    </source>
</evidence>
<dbReference type="GeneTree" id="ENSGT00390000013719"/>
<evidence type="ECO:0000256" key="5">
    <source>
        <dbReference type="ARBA" id="ARBA00023054"/>
    </source>
</evidence>
<evidence type="ECO:0000256" key="1">
    <source>
        <dbReference type="ARBA" id="ARBA00004123"/>
    </source>
</evidence>
<dbReference type="GO" id="GO:0005739">
    <property type="term" value="C:mitochondrion"/>
    <property type="evidence" value="ECO:0007669"/>
    <property type="project" value="UniProtKB-SubCell"/>
</dbReference>
<comment type="similarity">
    <text evidence="3">Belongs to the mitochondrion-specific ribosomal protein mL64 family.</text>
</comment>
<keyword evidence="7" id="KW-0539">Nucleus</keyword>
<evidence type="ECO:0000256" key="7">
    <source>
        <dbReference type="ARBA" id="ARBA00023242"/>
    </source>
</evidence>
<keyword evidence="4" id="KW-0689">Ribosomal protein</keyword>
<dbReference type="GO" id="GO:1990904">
    <property type="term" value="C:ribonucleoprotein complex"/>
    <property type="evidence" value="ECO:0007669"/>
    <property type="project" value="UniProtKB-KW"/>
</dbReference>
<keyword evidence="16" id="KW-1185">Reference proteome</keyword>
<dbReference type="OrthoDB" id="6247992at2759"/>
<dbReference type="Gene3D" id="6.10.280.120">
    <property type="entry name" value="Growth arrest and DNA-damage-inducible proteins-interacting protein 1"/>
    <property type="match status" value="1"/>
</dbReference>
<dbReference type="RefSeq" id="XP_028679739.1">
    <property type="nucleotide sequence ID" value="XM_028823906.2"/>
</dbReference>
<evidence type="ECO:0000256" key="9">
    <source>
        <dbReference type="ARBA" id="ARBA00023306"/>
    </source>
</evidence>
<evidence type="ECO:0000256" key="12">
    <source>
        <dbReference type="ARBA" id="ARBA00035485"/>
    </source>
</evidence>
<evidence type="ECO:0000256" key="3">
    <source>
        <dbReference type="ARBA" id="ARBA00005421"/>
    </source>
</evidence>
<accession>A0A8C4T7C0</accession>
<reference evidence="15" key="3">
    <citation type="submission" date="2025-09" db="UniProtKB">
        <authorList>
            <consortium name="Ensembl"/>
        </authorList>
    </citation>
    <scope>IDENTIFICATION</scope>
</reference>
<gene>
    <name evidence="15" type="primary">gadd45gip1</name>
</gene>
<dbReference type="PANTHER" id="PTHR31761">
    <property type="entry name" value="GROWTH ARREST AND DNA DAMAGE-INDUCIBLE PROTEINS-INTERACTING PROTEIN 1 GADD45GIP1"/>
    <property type="match status" value="1"/>
</dbReference>
<comment type="function">
    <text evidence="13">Acts as a negative regulator of G1 to S cell cycle phase progression by inhibiting cyclin-dependent kinases. Inhibitory effects are additive with GADD45 proteins but also occur in the absence of GADD45 proteins. Acts as a repressor of the orphan nuclear receptor NR4A1 by inhibiting AB domain-mediated transcriptional activity. May be involved in the hormone-mediated regulation of NR4A1 transcriptional activity. May play a role in mitochondrial protein synthesis.</text>
</comment>
<evidence type="ECO:0000256" key="14">
    <source>
        <dbReference type="SAM" id="MobiDB-lite"/>
    </source>
</evidence>
<dbReference type="Proteomes" id="UP000694620">
    <property type="component" value="Chromosome 17"/>
</dbReference>
<dbReference type="GO" id="GO:0005634">
    <property type="term" value="C:nucleus"/>
    <property type="evidence" value="ECO:0007669"/>
    <property type="project" value="UniProtKB-SubCell"/>
</dbReference>
<dbReference type="Ensembl" id="ENSECRT00000025773.1">
    <property type="protein sequence ID" value="ENSECRP00000025233.1"/>
    <property type="gene ID" value="ENSECRG00000017071.1"/>
</dbReference>
<evidence type="ECO:0000256" key="8">
    <source>
        <dbReference type="ARBA" id="ARBA00023274"/>
    </source>
</evidence>
<dbReference type="PANTHER" id="PTHR31761:SF1">
    <property type="entry name" value="LARGE RIBOSOMAL SUBUNIT PROTEIN ML64"/>
    <property type="match status" value="1"/>
</dbReference>
<dbReference type="Pfam" id="PF10147">
    <property type="entry name" value="CR6_interact"/>
    <property type="match status" value="1"/>
</dbReference>
<feature type="region of interest" description="Disordered" evidence="14">
    <location>
        <begin position="203"/>
        <end position="233"/>
    </location>
</feature>
<organism evidence="15 16">
    <name type="scientific">Erpetoichthys calabaricus</name>
    <name type="common">Rope fish</name>
    <name type="synonym">Calamoichthys calabaricus</name>
    <dbReference type="NCBI Taxonomy" id="27687"/>
    <lineage>
        <taxon>Eukaryota</taxon>
        <taxon>Metazoa</taxon>
        <taxon>Chordata</taxon>
        <taxon>Craniata</taxon>
        <taxon>Vertebrata</taxon>
        <taxon>Euteleostomi</taxon>
        <taxon>Actinopterygii</taxon>
        <taxon>Polypteriformes</taxon>
        <taxon>Polypteridae</taxon>
        <taxon>Erpetoichthys</taxon>
    </lineage>
</organism>
<dbReference type="GeneID" id="114668237"/>
<evidence type="ECO:0000256" key="4">
    <source>
        <dbReference type="ARBA" id="ARBA00022980"/>
    </source>
</evidence>
<dbReference type="InterPro" id="IPR043035">
    <property type="entry name" value="Ribosomal_mL64_sf"/>
</dbReference>
<dbReference type="InterPro" id="IPR018472">
    <property type="entry name" value="Ribosomal_mL64"/>
</dbReference>
<evidence type="ECO:0000256" key="6">
    <source>
        <dbReference type="ARBA" id="ARBA00023128"/>
    </source>
</evidence>
<name>A0A8C4T7C0_ERPCA</name>
<dbReference type="CTD" id="90480"/>
<evidence type="ECO:0000256" key="13">
    <source>
        <dbReference type="ARBA" id="ARBA00060144"/>
    </source>
</evidence>
<keyword evidence="9" id="KW-0131">Cell cycle</keyword>
<keyword evidence="8" id="KW-0687">Ribonucleoprotein</keyword>
<proteinExistence type="inferred from homology"/>